<protein>
    <submittedName>
        <fullName evidence="1">Uncharacterized protein</fullName>
    </submittedName>
</protein>
<name>A0A0F9LQ21_9ZZZZ</name>
<accession>A0A0F9LQ21</accession>
<organism evidence="1">
    <name type="scientific">marine sediment metagenome</name>
    <dbReference type="NCBI Taxonomy" id="412755"/>
    <lineage>
        <taxon>unclassified sequences</taxon>
        <taxon>metagenomes</taxon>
        <taxon>ecological metagenomes</taxon>
    </lineage>
</organism>
<dbReference type="AlphaFoldDB" id="A0A0F9LQ21"/>
<dbReference type="EMBL" id="LAZR01011932">
    <property type="protein sequence ID" value="KKM52774.1"/>
    <property type="molecule type" value="Genomic_DNA"/>
</dbReference>
<sequence>MSIIYFILVFTNFPLGYPLISTDYDTGIFLILLAIDLGNLKDILHWRWRWWVR</sequence>
<proteinExistence type="predicted"/>
<reference evidence="1" key="1">
    <citation type="journal article" date="2015" name="Nature">
        <title>Complex archaea that bridge the gap between prokaryotes and eukaryotes.</title>
        <authorList>
            <person name="Spang A."/>
            <person name="Saw J.H."/>
            <person name="Jorgensen S.L."/>
            <person name="Zaremba-Niedzwiedzka K."/>
            <person name="Martijn J."/>
            <person name="Lind A.E."/>
            <person name="van Eijk R."/>
            <person name="Schleper C."/>
            <person name="Guy L."/>
            <person name="Ettema T.J."/>
        </authorList>
    </citation>
    <scope>NUCLEOTIDE SEQUENCE</scope>
</reference>
<evidence type="ECO:0000313" key="1">
    <source>
        <dbReference type="EMBL" id="KKM52774.1"/>
    </source>
</evidence>
<comment type="caution">
    <text evidence="1">The sequence shown here is derived from an EMBL/GenBank/DDBJ whole genome shotgun (WGS) entry which is preliminary data.</text>
</comment>
<gene>
    <name evidence="1" type="ORF">LCGC14_1554630</name>
</gene>